<protein>
    <submittedName>
        <fullName evidence="1">Uncharacterized protein</fullName>
    </submittedName>
</protein>
<organism evidence="1 2">
    <name type="scientific">Actinomadura decatromicini</name>
    <dbReference type="NCBI Taxonomy" id="2604572"/>
    <lineage>
        <taxon>Bacteria</taxon>
        <taxon>Bacillati</taxon>
        <taxon>Actinomycetota</taxon>
        <taxon>Actinomycetes</taxon>
        <taxon>Streptosporangiales</taxon>
        <taxon>Thermomonosporaceae</taxon>
        <taxon>Actinomadura</taxon>
    </lineage>
</organism>
<dbReference type="AlphaFoldDB" id="A0A5D3F709"/>
<evidence type="ECO:0000313" key="2">
    <source>
        <dbReference type="Proteomes" id="UP000323505"/>
    </source>
</evidence>
<gene>
    <name evidence="1" type="ORF">FXF68_35200</name>
</gene>
<reference evidence="1 2" key="1">
    <citation type="submission" date="2019-08" db="EMBL/GenBank/DDBJ databases">
        <title>Actinomadura sp. nov. CYP1-5 isolated from mountain soil.</title>
        <authorList>
            <person name="Songsumanus A."/>
            <person name="Kuncharoen N."/>
            <person name="Kudo T."/>
            <person name="Yuki M."/>
            <person name="Igarashi Y."/>
            <person name="Tanasupawat S."/>
        </authorList>
    </citation>
    <scope>NUCLEOTIDE SEQUENCE [LARGE SCALE GENOMIC DNA]</scope>
    <source>
        <strain evidence="1 2">CYP1-5</strain>
    </source>
</reference>
<comment type="caution">
    <text evidence="1">The sequence shown here is derived from an EMBL/GenBank/DDBJ whole genome shotgun (WGS) entry which is preliminary data.</text>
</comment>
<proteinExistence type="predicted"/>
<accession>A0A5D3F709</accession>
<name>A0A5D3F709_9ACTN</name>
<keyword evidence="2" id="KW-1185">Reference proteome</keyword>
<dbReference type="Proteomes" id="UP000323505">
    <property type="component" value="Unassembled WGS sequence"/>
</dbReference>
<evidence type="ECO:0000313" key="1">
    <source>
        <dbReference type="EMBL" id="TYK43973.1"/>
    </source>
</evidence>
<dbReference type="RefSeq" id="WP_148767090.1">
    <property type="nucleotide sequence ID" value="NZ_VSRQ01000009.1"/>
</dbReference>
<dbReference type="EMBL" id="VSRQ01000009">
    <property type="protein sequence ID" value="TYK43973.1"/>
    <property type="molecule type" value="Genomic_DNA"/>
</dbReference>
<sequence>MTGPPPKTAAPPETPATRVLGVDTGTRTLQEAEHLIRDLVTVLGLQDGATACTHFIRDGHPHVAVSLDVPAATDLDGLPDDAGISFDSRRGPADLAGWAAAAAGEHAARRSGRAVLFPGAERLTGTLTVGDVLEWSAIERVRVLATSEPPARETVLDTRGHVRPEWADGVLVLAAMPAAGGVLVPFEVPDPTPCCADHA</sequence>